<evidence type="ECO:0000313" key="1">
    <source>
        <dbReference type="Proteomes" id="UP000095287"/>
    </source>
</evidence>
<protein>
    <submittedName>
        <fullName evidence="2">Fibronectin type-III domain-containing protein</fullName>
    </submittedName>
</protein>
<dbReference type="WBParaSite" id="L893_g21282.t1">
    <property type="protein sequence ID" value="L893_g21282.t1"/>
    <property type="gene ID" value="L893_g21282"/>
</dbReference>
<keyword evidence="1" id="KW-1185">Reference proteome</keyword>
<evidence type="ECO:0000313" key="2">
    <source>
        <dbReference type="WBParaSite" id="L893_g21282.t1"/>
    </source>
</evidence>
<name>A0A1I7Z078_9BILA</name>
<proteinExistence type="predicted"/>
<accession>A0A1I7Z078</accession>
<reference evidence="2" key="1">
    <citation type="submission" date="2016-11" db="UniProtKB">
        <authorList>
            <consortium name="WormBaseParasite"/>
        </authorList>
    </citation>
    <scope>IDENTIFICATION</scope>
</reference>
<dbReference type="Proteomes" id="UP000095287">
    <property type="component" value="Unplaced"/>
</dbReference>
<organism evidence="1 2">
    <name type="scientific">Steinernema glaseri</name>
    <dbReference type="NCBI Taxonomy" id="37863"/>
    <lineage>
        <taxon>Eukaryota</taxon>
        <taxon>Metazoa</taxon>
        <taxon>Ecdysozoa</taxon>
        <taxon>Nematoda</taxon>
        <taxon>Chromadorea</taxon>
        <taxon>Rhabditida</taxon>
        <taxon>Tylenchina</taxon>
        <taxon>Panagrolaimomorpha</taxon>
        <taxon>Strongyloidoidea</taxon>
        <taxon>Steinernematidae</taxon>
        <taxon>Steinernema</taxon>
    </lineage>
</organism>
<dbReference type="AlphaFoldDB" id="A0A1I7Z078"/>
<sequence length="73" mass="8080">MGNPVETWEIEPASLYRTYYVMQNIVSGMCQLHVYQVCTWNINNALSTWGSSGSVTEIALCSAPGDLRPVIGR</sequence>